<protein>
    <submittedName>
        <fullName evidence="2">Uncharacterized protein</fullName>
    </submittedName>
</protein>
<keyword evidence="1" id="KW-0812">Transmembrane</keyword>
<feature type="transmembrane region" description="Helical" evidence="1">
    <location>
        <begin position="36"/>
        <end position="54"/>
    </location>
</feature>
<evidence type="ECO:0000256" key="1">
    <source>
        <dbReference type="SAM" id="Phobius"/>
    </source>
</evidence>
<comment type="caution">
    <text evidence="2">The sequence shown here is derived from an EMBL/GenBank/DDBJ whole genome shotgun (WGS) entry which is preliminary data.</text>
</comment>
<keyword evidence="3" id="KW-1185">Reference proteome</keyword>
<gene>
    <name evidence="2" type="ORF">GCM10007878_14740</name>
</gene>
<dbReference type="EMBL" id="BSOR01000026">
    <property type="protein sequence ID" value="GLR64036.1"/>
    <property type="molecule type" value="Genomic_DNA"/>
</dbReference>
<accession>A0ABQ5ZZD5</accession>
<name>A0ABQ5ZZD5_9GAMM</name>
<proteinExistence type="predicted"/>
<feature type="transmembrane region" description="Helical" evidence="1">
    <location>
        <begin position="7"/>
        <end position="24"/>
    </location>
</feature>
<dbReference type="RefSeq" id="WP_027850773.1">
    <property type="nucleotide sequence ID" value="NZ_BSOR01000026.1"/>
</dbReference>
<keyword evidence="1" id="KW-0472">Membrane</keyword>
<keyword evidence="1" id="KW-1133">Transmembrane helix</keyword>
<reference evidence="3" key="1">
    <citation type="journal article" date="2019" name="Int. J. Syst. Evol. Microbiol.">
        <title>The Global Catalogue of Microorganisms (GCM) 10K type strain sequencing project: providing services to taxonomists for standard genome sequencing and annotation.</title>
        <authorList>
            <consortium name="The Broad Institute Genomics Platform"/>
            <consortium name="The Broad Institute Genome Sequencing Center for Infectious Disease"/>
            <person name="Wu L."/>
            <person name="Ma J."/>
        </authorList>
    </citation>
    <scope>NUCLEOTIDE SEQUENCE [LARGE SCALE GENOMIC DNA]</scope>
    <source>
        <strain evidence="3">NBRC 100033</strain>
    </source>
</reference>
<dbReference type="Proteomes" id="UP001156682">
    <property type="component" value="Unassembled WGS sequence"/>
</dbReference>
<evidence type="ECO:0000313" key="2">
    <source>
        <dbReference type="EMBL" id="GLR64036.1"/>
    </source>
</evidence>
<organism evidence="2 3">
    <name type="scientific">Marinospirillum insulare</name>
    <dbReference type="NCBI Taxonomy" id="217169"/>
    <lineage>
        <taxon>Bacteria</taxon>
        <taxon>Pseudomonadati</taxon>
        <taxon>Pseudomonadota</taxon>
        <taxon>Gammaproteobacteria</taxon>
        <taxon>Oceanospirillales</taxon>
        <taxon>Oceanospirillaceae</taxon>
        <taxon>Marinospirillum</taxon>
    </lineage>
</organism>
<sequence length="80" mass="9077">MFNDRLRIWAIVSQAAGLLAIFLLETSLGRGQAGSYQLVVLLLMLTAALVIAVLRRYQQQKELRLADERFAKLREDEADD</sequence>
<evidence type="ECO:0000313" key="3">
    <source>
        <dbReference type="Proteomes" id="UP001156682"/>
    </source>
</evidence>